<protein>
    <recommendedName>
        <fullName evidence="3">DUF2946 domain-containing protein</fullName>
    </recommendedName>
</protein>
<proteinExistence type="predicted"/>
<keyword evidence="2" id="KW-1185">Reference proteome</keyword>
<evidence type="ECO:0000313" key="2">
    <source>
        <dbReference type="Proteomes" id="UP000073601"/>
    </source>
</evidence>
<sequence>MLLPFRKLLPLLLAVFLGWQGFAVAHHKGEHHHQHKVDHECMLCVLGMPVIEVDVVDSPLNNILTFAEPTLWLLSLPTAHIAQNARSPPEFTFSIIYI</sequence>
<gene>
    <name evidence="1" type="ORF">GMA8713_03126</name>
</gene>
<dbReference type="Proteomes" id="UP000073601">
    <property type="component" value="Unassembled WGS sequence"/>
</dbReference>
<evidence type="ECO:0008006" key="3">
    <source>
        <dbReference type="Google" id="ProtNLM"/>
    </source>
</evidence>
<dbReference type="AlphaFoldDB" id="A0A128FCM6"/>
<dbReference type="RefSeq" id="WP_062711810.1">
    <property type="nucleotide sequence ID" value="NZ_CAWRCI010000030.1"/>
</dbReference>
<dbReference type="EMBL" id="FIZY01000030">
    <property type="protein sequence ID" value="CZF84498.1"/>
    <property type="molecule type" value="Genomic_DNA"/>
</dbReference>
<reference evidence="2" key="1">
    <citation type="submission" date="2016-02" db="EMBL/GenBank/DDBJ databases">
        <authorList>
            <person name="Rodrigo-Torres Lidia"/>
            <person name="Arahal R.David."/>
        </authorList>
    </citation>
    <scope>NUCLEOTIDE SEQUENCE [LARGE SCALE GENOMIC DNA]</scope>
    <source>
        <strain evidence="2">CECT 8713</strain>
    </source>
</reference>
<evidence type="ECO:0000313" key="1">
    <source>
        <dbReference type="EMBL" id="CZF84498.1"/>
    </source>
</evidence>
<name>A0A128FCM6_9GAMM</name>
<accession>A0A128FCM6</accession>
<organism evidence="1 2">
    <name type="scientific">Grimontia marina</name>
    <dbReference type="NCBI Taxonomy" id="646534"/>
    <lineage>
        <taxon>Bacteria</taxon>
        <taxon>Pseudomonadati</taxon>
        <taxon>Pseudomonadota</taxon>
        <taxon>Gammaproteobacteria</taxon>
        <taxon>Vibrionales</taxon>
        <taxon>Vibrionaceae</taxon>
        <taxon>Grimontia</taxon>
    </lineage>
</organism>